<dbReference type="Pfam" id="PF00534">
    <property type="entry name" value="Glycos_transf_1"/>
    <property type="match status" value="1"/>
</dbReference>
<protein>
    <submittedName>
        <fullName evidence="2">Glycosyltransferase family 4 protein</fullName>
    </submittedName>
</protein>
<evidence type="ECO:0000259" key="1">
    <source>
        <dbReference type="Pfam" id="PF00534"/>
    </source>
</evidence>
<dbReference type="RefSeq" id="WP_307631780.1">
    <property type="nucleotide sequence ID" value="NZ_JAPHEH010000001.1"/>
</dbReference>
<evidence type="ECO:0000313" key="2">
    <source>
        <dbReference type="EMBL" id="MDG4474800.1"/>
    </source>
</evidence>
<organism evidence="2 3">
    <name type="scientific">Thiovibrio frasassiensis</name>
    <dbReference type="NCBI Taxonomy" id="2984131"/>
    <lineage>
        <taxon>Bacteria</taxon>
        <taxon>Pseudomonadati</taxon>
        <taxon>Thermodesulfobacteriota</taxon>
        <taxon>Desulfobulbia</taxon>
        <taxon>Desulfobulbales</taxon>
        <taxon>Thiovibrionaceae</taxon>
        <taxon>Thiovibrio</taxon>
    </lineage>
</organism>
<dbReference type="SUPFAM" id="SSF53756">
    <property type="entry name" value="UDP-Glycosyltransferase/glycogen phosphorylase"/>
    <property type="match status" value="1"/>
</dbReference>
<dbReference type="InterPro" id="IPR001296">
    <property type="entry name" value="Glyco_trans_1"/>
</dbReference>
<dbReference type="Gene3D" id="3.40.50.2000">
    <property type="entry name" value="Glycogen Phosphorylase B"/>
    <property type="match status" value="1"/>
</dbReference>
<dbReference type="Proteomes" id="UP001154240">
    <property type="component" value="Unassembled WGS sequence"/>
</dbReference>
<dbReference type="AlphaFoldDB" id="A0A9X4RKR0"/>
<comment type="caution">
    <text evidence="2">The sequence shown here is derived from an EMBL/GenBank/DDBJ whole genome shotgun (WGS) entry which is preliminary data.</text>
</comment>
<proteinExistence type="predicted"/>
<dbReference type="EMBL" id="JAPHEH010000001">
    <property type="protein sequence ID" value="MDG4474800.1"/>
    <property type="molecule type" value="Genomic_DNA"/>
</dbReference>
<gene>
    <name evidence="2" type="ORF">OLX77_01330</name>
</gene>
<reference evidence="2" key="2">
    <citation type="submission" date="2022-10" db="EMBL/GenBank/DDBJ databases">
        <authorList>
            <person name="Aronson H.S."/>
        </authorList>
    </citation>
    <scope>NUCLEOTIDE SEQUENCE</scope>
    <source>
        <strain evidence="2">RS19-109</strain>
    </source>
</reference>
<dbReference type="PANTHER" id="PTHR12526">
    <property type="entry name" value="GLYCOSYLTRANSFERASE"/>
    <property type="match status" value="1"/>
</dbReference>
<accession>A0A9X4RKR0</accession>
<reference evidence="2" key="1">
    <citation type="journal article" date="2022" name="bioRxiv">
        <title>Thiovibrio frasassiensisgen. nov., sp. nov., an autotrophic, elemental sulfur disproportionating bacterium isolated from sulfidic karst sediment, and proposal of Thiovibrionaceae fam. nov.</title>
        <authorList>
            <person name="Aronson H."/>
            <person name="Thomas C."/>
            <person name="Bhattacharyya M."/>
            <person name="Eckstein S."/>
            <person name="Jensen S."/>
            <person name="Barco R."/>
            <person name="Macalady J."/>
            <person name="Amend J."/>
        </authorList>
    </citation>
    <scope>NUCLEOTIDE SEQUENCE</scope>
    <source>
        <strain evidence="2">RS19-109</strain>
    </source>
</reference>
<keyword evidence="3" id="KW-1185">Reference proteome</keyword>
<name>A0A9X4RKR0_9BACT</name>
<evidence type="ECO:0000313" key="3">
    <source>
        <dbReference type="Proteomes" id="UP001154240"/>
    </source>
</evidence>
<feature type="domain" description="Glycosyl transferase family 1" evidence="1">
    <location>
        <begin position="173"/>
        <end position="324"/>
    </location>
</feature>
<sequence length="433" mass="48060">MIKVLHLTAHLGGGVGKALSGLVCQSLLSGADVKHTIVTFEQQEKNQFVELVRDRGAEVFVSPLPELLGELVEASDIVQLEWWNHPATIKVLCAQSFPPMRLIAWSHVSGLFNPIIPRGLLLAAHQFLFTSACSYEAKEVLSLPGEVVGKMRVVSSSGGFDGLPLPESKDYETLVAGYIGSLNFAKLHPRYVDFLSAVSIPGFKVSLIGDVKNKEVLEGECGKAGRPGMLEFRGYTNDVVSELAPVNVLVYLLNPEHYGTTENALLEAMAMGIVPVVLNNPAERFIVKDRETGFLVNSPEEFGEVVEWLYDNPNEMKRIGRRAAESVRTRFAVEVLEASLNNHYGSLVSSRIKQYICFKDIFGEDPFEWFISCQGNKAIFNADVDLEIAISAFSRYGLIEKTKGSVFHFQRYFPENSKLNCWANRLNQIKGKK</sequence>
<dbReference type="GO" id="GO:0016757">
    <property type="term" value="F:glycosyltransferase activity"/>
    <property type="evidence" value="ECO:0007669"/>
    <property type="project" value="InterPro"/>
</dbReference>
<dbReference type="CDD" id="cd03801">
    <property type="entry name" value="GT4_PimA-like"/>
    <property type="match status" value="1"/>
</dbReference>